<dbReference type="OrthoDB" id="763750at2"/>
<evidence type="ECO:0000256" key="1">
    <source>
        <dbReference type="SAM" id="Phobius"/>
    </source>
</evidence>
<accession>A0A2S7WYY9</accession>
<dbReference type="EMBL" id="MSCM01000001">
    <property type="protein sequence ID" value="PQJ82783.1"/>
    <property type="molecule type" value="Genomic_DNA"/>
</dbReference>
<reference evidence="2 3" key="1">
    <citation type="submission" date="2016-12" db="EMBL/GenBank/DDBJ databases">
        <title>Trade-off between light-utilization and light-protection in marine flavobacteria.</title>
        <authorList>
            <person name="Kumagai Y."/>
            <person name="Yoshizawa S."/>
            <person name="Kogure K."/>
            <person name="Iwasaki W."/>
        </authorList>
    </citation>
    <scope>NUCLEOTIDE SEQUENCE [LARGE SCALE GENOMIC DNA]</scope>
    <source>
        <strain evidence="2 3">ATCC 43844</strain>
    </source>
</reference>
<feature type="transmembrane region" description="Helical" evidence="1">
    <location>
        <begin position="18"/>
        <end position="38"/>
    </location>
</feature>
<dbReference type="AlphaFoldDB" id="A0A2S7WYY9"/>
<evidence type="ECO:0000313" key="3">
    <source>
        <dbReference type="Proteomes" id="UP000239068"/>
    </source>
</evidence>
<sequence>MKLNLIFLFSDFEIDKSFVVSICAIVVSIAGITIGLYYNWKNLKNTIEHNKKSVEPLVTLSAEVRDEKGHRLSLRNFGLGPAVLNSIDFVYEDKNYKSLIEIQTIHYLESVLAMDEKLSQSKIIIRGGVIGSGETSLVHKLIFKEEIKLDSFLNFLRKTKIKVEYSNLYGDTKVFEQSLMI</sequence>
<keyword evidence="1" id="KW-1133">Transmembrane helix</keyword>
<dbReference type="Proteomes" id="UP000239068">
    <property type="component" value="Unassembled WGS sequence"/>
</dbReference>
<keyword evidence="1" id="KW-0812">Transmembrane</keyword>
<dbReference type="RefSeq" id="WP_105021330.1">
    <property type="nucleotide sequence ID" value="NZ_MSCM01000001.1"/>
</dbReference>
<comment type="caution">
    <text evidence="2">The sequence shown here is derived from an EMBL/GenBank/DDBJ whole genome shotgun (WGS) entry which is preliminary data.</text>
</comment>
<keyword evidence="1" id="KW-0472">Membrane</keyword>
<evidence type="ECO:0000313" key="2">
    <source>
        <dbReference type="EMBL" id="PQJ82783.1"/>
    </source>
</evidence>
<protein>
    <submittedName>
        <fullName evidence="2">Uncharacterized protein</fullName>
    </submittedName>
</protein>
<proteinExistence type="predicted"/>
<gene>
    <name evidence="2" type="ORF">BTO16_09420</name>
</gene>
<name>A0A2S7WYY9_9FLAO</name>
<keyword evidence="3" id="KW-1185">Reference proteome</keyword>
<organism evidence="2 3">
    <name type="scientific">Polaribacter glomeratus</name>
    <dbReference type="NCBI Taxonomy" id="102"/>
    <lineage>
        <taxon>Bacteria</taxon>
        <taxon>Pseudomonadati</taxon>
        <taxon>Bacteroidota</taxon>
        <taxon>Flavobacteriia</taxon>
        <taxon>Flavobacteriales</taxon>
        <taxon>Flavobacteriaceae</taxon>
    </lineage>
</organism>